<dbReference type="EMBL" id="BPLR01014438">
    <property type="protein sequence ID" value="GIY68774.1"/>
    <property type="molecule type" value="Genomic_DNA"/>
</dbReference>
<dbReference type="GO" id="GO:0030976">
    <property type="term" value="F:thiamine pyrophosphate binding"/>
    <property type="evidence" value="ECO:0007669"/>
    <property type="project" value="TreeGrafter"/>
</dbReference>
<dbReference type="AlphaFoldDB" id="A0AAV4VFX2"/>
<keyword evidence="4" id="KW-1185">Reference proteome</keyword>
<evidence type="ECO:0000313" key="3">
    <source>
        <dbReference type="EMBL" id="GIY68774.1"/>
    </source>
</evidence>
<gene>
    <name evidence="3" type="primary">Tkt_1</name>
    <name evidence="3" type="ORF">CEXT_224221</name>
</gene>
<proteinExistence type="predicted"/>
<name>A0AAV4VFX2_CAEEX</name>
<dbReference type="GO" id="GO:0004802">
    <property type="term" value="F:transketolase activity"/>
    <property type="evidence" value="ECO:0007669"/>
    <property type="project" value="TreeGrafter"/>
</dbReference>
<evidence type="ECO:0000256" key="2">
    <source>
        <dbReference type="ARBA" id="ARBA00023052"/>
    </source>
</evidence>
<dbReference type="InterPro" id="IPR051424">
    <property type="entry name" value="Transketolase-like"/>
</dbReference>
<accession>A0AAV4VFX2</accession>
<organism evidence="3 4">
    <name type="scientific">Caerostris extrusa</name>
    <name type="common">Bark spider</name>
    <name type="synonym">Caerostris bankana</name>
    <dbReference type="NCBI Taxonomy" id="172846"/>
    <lineage>
        <taxon>Eukaryota</taxon>
        <taxon>Metazoa</taxon>
        <taxon>Ecdysozoa</taxon>
        <taxon>Arthropoda</taxon>
        <taxon>Chelicerata</taxon>
        <taxon>Arachnida</taxon>
        <taxon>Araneae</taxon>
        <taxon>Araneomorphae</taxon>
        <taxon>Entelegynae</taxon>
        <taxon>Araneoidea</taxon>
        <taxon>Araneidae</taxon>
        <taxon>Caerostris</taxon>
    </lineage>
</organism>
<comment type="caution">
    <text evidence="3">The sequence shown here is derived from an EMBL/GenBank/DDBJ whole genome shotgun (WGS) entry which is preliminary data.</text>
</comment>
<keyword evidence="1" id="KW-0808">Transferase</keyword>
<dbReference type="PANTHER" id="PTHR43195:SF1">
    <property type="entry name" value="FI06132P-RELATED"/>
    <property type="match status" value="1"/>
</dbReference>
<dbReference type="Proteomes" id="UP001054945">
    <property type="component" value="Unassembled WGS sequence"/>
</dbReference>
<keyword evidence="2" id="KW-0786">Thiamine pyrophosphate</keyword>
<dbReference type="PANTHER" id="PTHR43195">
    <property type="entry name" value="TRANSKETOLASE"/>
    <property type="match status" value="1"/>
</dbReference>
<reference evidence="3 4" key="1">
    <citation type="submission" date="2021-06" db="EMBL/GenBank/DDBJ databases">
        <title>Caerostris extrusa draft genome.</title>
        <authorList>
            <person name="Kono N."/>
            <person name="Arakawa K."/>
        </authorList>
    </citation>
    <scope>NUCLEOTIDE SEQUENCE [LARGE SCALE GENOMIC DNA]</scope>
</reference>
<evidence type="ECO:0000256" key="1">
    <source>
        <dbReference type="ARBA" id="ARBA00022679"/>
    </source>
</evidence>
<sequence>MLVTKLFLANRWRYEHLLNIENKEGWHGKPLGTQGTEIIKQIQEELLKKGMDTKLERTAPEEEIEAINFSDMKLSEEPSYVYTEKVATRLAYGTKR</sequence>
<evidence type="ECO:0000313" key="4">
    <source>
        <dbReference type="Proteomes" id="UP001054945"/>
    </source>
</evidence>
<protein>
    <submittedName>
        <fullName evidence="3">Transketolase</fullName>
    </submittedName>
</protein>